<comment type="caution">
    <text evidence="1">The sequence shown here is derived from an EMBL/GenBank/DDBJ whole genome shotgun (WGS) entry which is preliminary data.</text>
</comment>
<organism evidence="1 2">
    <name type="scientific">Paramecium primaurelia</name>
    <dbReference type="NCBI Taxonomy" id="5886"/>
    <lineage>
        <taxon>Eukaryota</taxon>
        <taxon>Sar</taxon>
        <taxon>Alveolata</taxon>
        <taxon>Ciliophora</taxon>
        <taxon>Intramacronucleata</taxon>
        <taxon>Oligohymenophorea</taxon>
        <taxon>Peniculida</taxon>
        <taxon>Parameciidae</taxon>
        <taxon>Paramecium</taxon>
    </lineage>
</organism>
<keyword evidence="2" id="KW-1185">Reference proteome</keyword>
<evidence type="ECO:0000313" key="1">
    <source>
        <dbReference type="EMBL" id="CAD8118567.1"/>
    </source>
</evidence>
<dbReference type="EMBL" id="CAJJDM010000259">
    <property type="protein sequence ID" value="CAD8118567.1"/>
    <property type="molecule type" value="Genomic_DNA"/>
</dbReference>
<dbReference type="Proteomes" id="UP000688137">
    <property type="component" value="Unassembled WGS sequence"/>
</dbReference>
<name>A0A8S1QV58_PARPR</name>
<reference evidence="1" key="1">
    <citation type="submission" date="2021-01" db="EMBL/GenBank/DDBJ databases">
        <authorList>
            <consortium name="Genoscope - CEA"/>
            <person name="William W."/>
        </authorList>
    </citation>
    <scope>NUCLEOTIDE SEQUENCE</scope>
</reference>
<gene>
    <name evidence="1" type="ORF">PPRIM_AZ9-3.1.T2500005</name>
</gene>
<protein>
    <submittedName>
        <fullName evidence="1">Uncharacterized protein</fullName>
    </submittedName>
</protein>
<evidence type="ECO:0000313" key="2">
    <source>
        <dbReference type="Proteomes" id="UP000688137"/>
    </source>
</evidence>
<dbReference type="AlphaFoldDB" id="A0A8S1QV58"/>
<accession>A0A8S1QV58</accession>
<sequence length="201" mass="24661">MVHIKSVEIRLFHLEYYQKNQRWILKIHQTIQGLDDTLLLGKYNIRFNVLQTNFLQRLIIINIIIRYFSSRFLELINHFQLSNLIALQQIYRQAENICKLKFYIQKVWDVKIILRVLHTKFKQFFIIAQLHHYLQTDKPIRNQYNQKRNNVFNESNQKQNLILLCLMNEINQLVNKELQVNQIIQIFYRDINKIKENNQKY</sequence>
<proteinExistence type="predicted"/>